<comment type="caution">
    <text evidence="3">The sequence shown here is derived from an EMBL/GenBank/DDBJ whole genome shotgun (WGS) entry which is preliminary data.</text>
</comment>
<keyword evidence="4" id="KW-1185">Reference proteome</keyword>
<evidence type="ECO:0000256" key="2">
    <source>
        <dbReference type="SAM" id="SignalP"/>
    </source>
</evidence>
<dbReference type="Proteomes" id="UP001152795">
    <property type="component" value="Unassembled WGS sequence"/>
</dbReference>
<evidence type="ECO:0000313" key="4">
    <source>
        <dbReference type="Proteomes" id="UP001152795"/>
    </source>
</evidence>
<organism evidence="3 4">
    <name type="scientific">Paramuricea clavata</name>
    <name type="common">Red gorgonian</name>
    <name type="synonym">Violescent sea-whip</name>
    <dbReference type="NCBI Taxonomy" id="317549"/>
    <lineage>
        <taxon>Eukaryota</taxon>
        <taxon>Metazoa</taxon>
        <taxon>Cnidaria</taxon>
        <taxon>Anthozoa</taxon>
        <taxon>Octocorallia</taxon>
        <taxon>Malacalcyonacea</taxon>
        <taxon>Plexauridae</taxon>
        <taxon>Paramuricea</taxon>
    </lineage>
</organism>
<feature type="non-terminal residue" evidence="3">
    <location>
        <position position="252"/>
    </location>
</feature>
<dbReference type="EMBL" id="CACRXK020004963">
    <property type="protein sequence ID" value="CAB4004666.1"/>
    <property type="molecule type" value="Genomic_DNA"/>
</dbReference>
<feature type="chain" id="PRO_5043512455" evidence="2">
    <location>
        <begin position="25"/>
        <end position="252"/>
    </location>
</feature>
<proteinExistence type="predicted"/>
<evidence type="ECO:0000313" key="3">
    <source>
        <dbReference type="EMBL" id="CAB4004666.1"/>
    </source>
</evidence>
<feature type="signal peptide" evidence="2">
    <location>
        <begin position="1"/>
        <end position="24"/>
    </location>
</feature>
<sequence length="252" mass="27782">MADFYYYFCRVFFLFFLIFESSYSRIHNIELENDQRGHVKISTFGILKQGRISINVKNLTFINQNQIKLGFSIQKTTSSGMATYMEGHTDKCLLEPLNIDKSIAIDLFIFNWTLGENMLGSIEVVKCGKILPIIEAPLAKQVKISTQKEDCIKIETLPLSVYHKPNNIVSLNGTKKPRLIILLGYPFHDADYDDGGSDGDYDDGGSDGDYDDGGSDGDCDDGGSDGDYDDGGSDGDYDDGGSDGDYDDGGSD</sequence>
<name>A0A6S7HJ50_PARCT</name>
<accession>A0A6S7HJ50</accession>
<feature type="region of interest" description="Disordered" evidence="1">
    <location>
        <begin position="194"/>
        <end position="252"/>
    </location>
</feature>
<reference evidence="3" key="1">
    <citation type="submission" date="2020-04" db="EMBL/GenBank/DDBJ databases">
        <authorList>
            <person name="Alioto T."/>
            <person name="Alioto T."/>
            <person name="Gomez Garrido J."/>
        </authorList>
    </citation>
    <scope>NUCLEOTIDE SEQUENCE</scope>
    <source>
        <strain evidence="3">A484AB</strain>
    </source>
</reference>
<keyword evidence="2" id="KW-0732">Signal</keyword>
<gene>
    <name evidence="3" type="ORF">PACLA_8A089209</name>
</gene>
<protein>
    <submittedName>
        <fullName evidence="3">Uncharacterized protein</fullName>
    </submittedName>
</protein>
<dbReference type="OrthoDB" id="29657at2759"/>
<dbReference type="AlphaFoldDB" id="A0A6S7HJ50"/>
<evidence type="ECO:0000256" key="1">
    <source>
        <dbReference type="SAM" id="MobiDB-lite"/>
    </source>
</evidence>